<name>A0A846JBQ9_CLOBO</name>
<dbReference type="Gene3D" id="2.60.120.40">
    <property type="match status" value="1"/>
</dbReference>
<evidence type="ECO:0000313" key="2">
    <source>
        <dbReference type="Proteomes" id="UP000480039"/>
    </source>
</evidence>
<dbReference type="EMBL" id="SWQE01000006">
    <property type="protein sequence ID" value="NFJ09293.1"/>
    <property type="molecule type" value="Genomic_DNA"/>
</dbReference>
<dbReference type="Proteomes" id="UP000480039">
    <property type="component" value="Unassembled WGS sequence"/>
</dbReference>
<dbReference type="AlphaFoldDB" id="A0A846JBQ9"/>
<gene>
    <name evidence="1" type="ORF">FC871_12580</name>
</gene>
<accession>A0A846JBQ9</accession>
<sequence length="122" mass="13128">MNNRCKMCIPCCGRCTCPRGATGSEELGTIYVYRDLTDELVVGTNESIPYNKIGPINPASLYSFTPPSTDITINKTGLYRIYYTALTTSSNEITEVFINGVPVPGSAQKAPGNNELVGLVNA</sequence>
<comment type="caution">
    <text evidence="1">The sequence shown here is derived from an EMBL/GenBank/DDBJ whole genome shotgun (WGS) entry which is preliminary data.</text>
</comment>
<evidence type="ECO:0000313" key="1">
    <source>
        <dbReference type="EMBL" id="NFJ09293.1"/>
    </source>
</evidence>
<organism evidence="1 2">
    <name type="scientific">Clostridium botulinum</name>
    <dbReference type="NCBI Taxonomy" id="1491"/>
    <lineage>
        <taxon>Bacteria</taxon>
        <taxon>Bacillati</taxon>
        <taxon>Bacillota</taxon>
        <taxon>Clostridia</taxon>
        <taxon>Eubacteriales</taxon>
        <taxon>Clostridiaceae</taxon>
        <taxon>Clostridium</taxon>
    </lineage>
</organism>
<dbReference type="InterPro" id="IPR008983">
    <property type="entry name" value="Tumour_necrosis_fac-like_dom"/>
</dbReference>
<protein>
    <submittedName>
        <fullName evidence="1">Uncharacterized protein</fullName>
    </submittedName>
</protein>
<reference evidence="1 2" key="1">
    <citation type="submission" date="2019-04" db="EMBL/GenBank/DDBJ databases">
        <title>Genome sequencing of Clostridium botulinum Groups I-IV and Clostridium butyricum.</title>
        <authorList>
            <person name="Brunt J."/>
            <person name="Van Vliet A.H.M."/>
            <person name="Stringer S.C."/>
            <person name="Carter A.T."/>
            <person name="Peck M.W."/>
        </authorList>
    </citation>
    <scope>NUCLEOTIDE SEQUENCE [LARGE SCALE GENOMIC DNA]</scope>
    <source>
        <strain evidence="1 2">Colworth BL30</strain>
    </source>
</reference>
<proteinExistence type="predicted"/>